<accession>A0ABM7NT94</accession>
<dbReference type="GeneID" id="80558603"/>
<protein>
    <submittedName>
        <fullName evidence="1">Uncharacterized protein</fullName>
    </submittedName>
</protein>
<dbReference type="RefSeq" id="YP_010842006.1">
    <property type="nucleotide sequence ID" value="NC_079139.1"/>
</dbReference>
<reference evidence="1 2" key="1">
    <citation type="submission" date="2021-02" db="EMBL/GenBank/DDBJ databases">
        <title>Cotonvirus japonicus, which uses Golgi apparatus of host cells for its virion factory, phylogenetically links tailed tupanvirus and icosahedral mimivirus.</title>
        <authorList>
            <person name="Takahashi H."/>
            <person name="Fukaya S."/>
            <person name="Song C."/>
            <person name="Murata K."/>
            <person name="Takemura M."/>
        </authorList>
    </citation>
    <scope>NUCLEOTIDE SEQUENCE [LARGE SCALE GENOMIC DNA]</scope>
</reference>
<sequence length="165" mass="19250">MHCPTNGCFDRFFTKVTGFVRHSKDDSYTLLDKTQNYPPLPKHIDVPYSEDLSPAIIAEIKYVESVLGRPYCSPDILRNKKYQIDDRTFFIEKACHAIMIYRCLPSDLITEIEREKIIRVLKRGIANEKNMRTAILYMGKLSYKKRMAYEEEYQNLAETSQPLAA</sequence>
<proteinExistence type="predicted"/>
<dbReference type="EMBL" id="AP024483">
    <property type="protein sequence ID" value="BCS83398.1"/>
    <property type="molecule type" value="Genomic_DNA"/>
</dbReference>
<dbReference type="Proteomes" id="UP001321479">
    <property type="component" value="Segment"/>
</dbReference>
<evidence type="ECO:0000313" key="2">
    <source>
        <dbReference type="Proteomes" id="UP001321479"/>
    </source>
</evidence>
<organism evidence="1 2">
    <name type="scientific">Cotonvirus japonicus</name>
    <dbReference type="NCBI Taxonomy" id="2811091"/>
    <lineage>
        <taxon>Viruses</taxon>
        <taxon>Varidnaviria</taxon>
        <taxon>Bamfordvirae</taxon>
        <taxon>Nucleocytoviricota</taxon>
        <taxon>Megaviricetes</taxon>
        <taxon>Imitervirales</taxon>
        <taxon>Mimiviridae</taxon>
        <taxon>Megamimivirinae</taxon>
        <taxon>Cotonvirus</taxon>
        <taxon>Cotonvirus japonicum</taxon>
    </lineage>
</organism>
<keyword evidence="2" id="KW-1185">Reference proteome</keyword>
<name>A0ABM7NT94_9VIRU</name>
<evidence type="ECO:0000313" key="1">
    <source>
        <dbReference type="EMBL" id="BCS83398.1"/>
    </source>
</evidence>